<dbReference type="InterPro" id="IPR001444">
    <property type="entry name" value="Flag_bb_rod_N"/>
</dbReference>
<dbReference type="EMBL" id="QQYZ01000007">
    <property type="protein sequence ID" value="RSY85961.1"/>
    <property type="molecule type" value="Genomic_DNA"/>
</dbReference>
<evidence type="ECO:0000259" key="7">
    <source>
        <dbReference type="Pfam" id="PF00460"/>
    </source>
</evidence>
<name>A0A430G4A3_9SPHN</name>
<dbReference type="Proteomes" id="UP000287746">
    <property type="component" value="Unassembled WGS sequence"/>
</dbReference>
<comment type="similarity">
    <text evidence="2 6">Belongs to the flagella basal body rod proteins family.</text>
</comment>
<proteinExistence type="inferred from homology"/>
<dbReference type="InterPro" id="IPR006300">
    <property type="entry name" value="FlgB"/>
</dbReference>
<dbReference type="AlphaFoldDB" id="A0A430G4A3"/>
<dbReference type="PIRSF" id="PIRSF002889">
    <property type="entry name" value="Rod_FlgB"/>
    <property type="match status" value="1"/>
</dbReference>
<evidence type="ECO:0000256" key="3">
    <source>
        <dbReference type="ARBA" id="ARBA00014376"/>
    </source>
</evidence>
<comment type="subcellular location">
    <subcellularLocation>
        <location evidence="1 6">Bacterial flagellum basal body</location>
    </subcellularLocation>
</comment>
<comment type="function">
    <text evidence="5 6">Structural component of flagellum, the bacterial motility apparatus. Part of the rod structure of flagellar basal body.</text>
</comment>
<reference evidence="8 9" key="1">
    <citation type="submission" date="2018-07" db="EMBL/GenBank/DDBJ databases">
        <title>Genomic and Epidemiologic Investigation of an Indolent Hospital Outbreak.</title>
        <authorList>
            <person name="Johnson R.C."/>
            <person name="Deming C."/>
            <person name="Conlan S."/>
            <person name="Zellmer C.J."/>
            <person name="Michelin A.V."/>
            <person name="Lee-Lin S."/>
            <person name="Thomas P.J."/>
            <person name="Park M."/>
            <person name="Weingarten R.A."/>
            <person name="Less J."/>
            <person name="Dekker J.P."/>
            <person name="Frank K.M."/>
            <person name="Musser K.A."/>
            <person name="Mcquiston J.R."/>
            <person name="Henderson D.K."/>
            <person name="Lau A.F."/>
            <person name="Palmore T.N."/>
            <person name="Segre J.A."/>
        </authorList>
    </citation>
    <scope>NUCLEOTIDE SEQUENCE [LARGE SCALE GENOMIC DNA]</scope>
    <source>
        <strain evidence="8 9">SK-CDC1_0717</strain>
    </source>
</reference>
<keyword evidence="4 6" id="KW-0975">Bacterial flagellum</keyword>
<organism evidence="8 9">
    <name type="scientific">Sphingomonas koreensis</name>
    <dbReference type="NCBI Taxonomy" id="93064"/>
    <lineage>
        <taxon>Bacteria</taxon>
        <taxon>Pseudomonadati</taxon>
        <taxon>Pseudomonadota</taxon>
        <taxon>Alphaproteobacteria</taxon>
        <taxon>Sphingomonadales</taxon>
        <taxon>Sphingomonadaceae</taxon>
        <taxon>Sphingomonas</taxon>
    </lineage>
</organism>
<dbReference type="Pfam" id="PF00460">
    <property type="entry name" value="Flg_bb_rod"/>
    <property type="match status" value="1"/>
</dbReference>
<evidence type="ECO:0000256" key="5">
    <source>
        <dbReference type="ARBA" id="ARBA00024934"/>
    </source>
</evidence>
<evidence type="ECO:0000256" key="2">
    <source>
        <dbReference type="ARBA" id="ARBA00009677"/>
    </source>
</evidence>
<feature type="domain" description="Flagellar basal body rod protein N-terminal" evidence="7">
    <location>
        <begin position="13"/>
        <end position="36"/>
    </location>
</feature>
<dbReference type="GO" id="GO:0071973">
    <property type="term" value="P:bacterial-type flagellum-dependent cell motility"/>
    <property type="evidence" value="ECO:0007669"/>
    <property type="project" value="InterPro"/>
</dbReference>
<comment type="subunit">
    <text evidence="6">The basal body constitutes a major portion of the flagellar organelle and consists of a number of rings mounted on a central rod.</text>
</comment>
<evidence type="ECO:0000313" key="8">
    <source>
        <dbReference type="EMBL" id="RSY85961.1"/>
    </source>
</evidence>
<accession>A0A430G4A3</accession>
<gene>
    <name evidence="8" type="ORF">DAH66_09700</name>
</gene>
<protein>
    <recommendedName>
        <fullName evidence="3 6">Flagellar basal body rod protein FlgB</fullName>
    </recommendedName>
</protein>
<comment type="caution">
    <text evidence="8">The sequence shown here is derived from an EMBL/GenBank/DDBJ whole genome shotgun (WGS) entry which is preliminary data.</text>
</comment>
<evidence type="ECO:0000256" key="4">
    <source>
        <dbReference type="ARBA" id="ARBA00023143"/>
    </source>
</evidence>
<evidence type="ECO:0000313" key="9">
    <source>
        <dbReference type="Proteomes" id="UP000287746"/>
    </source>
</evidence>
<sequence>MDPVTPLLIAKALDGLHARQKVIAENIANAGTPNYRPLAVSFEGSLKAAAAQGAEAIASVEPRTHLAPQAPIPGELRLDLEVATAAQTSMRYGALIDFLGREMALHRAVVSGGR</sequence>
<dbReference type="GO" id="GO:0030694">
    <property type="term" value="C:bacterial-type flagellum basal body, rod"/>
    <property type="evidence" value="ECO:0007669"/>
    <property type="project" value="InterPro"/>
</dbReference>
<evidence type="ECO:0000256" key="6">
    <source>
        <dbReference type="PIRNR" id="PIRNR002889"/>
    </source>
</evidence>
<evidence type="ECO:0000256" key="1">
    <source>
        <dbReference type="ARBA" id="ARBA00004117"/>
    </source>
</evidence>
<dbReference type="RefSeq" id="WP_126004350.1">
    <property type="nucleotide sequence ID" value="NZ_QQYZ01000007.1"/>
</dbReference>